<comment type="caution">
    <text evidence="1">The sequence shown here is derived from an EMBL/GenBank/DDBJ whole genome shotgun (WGS) entry which is preliminary data.</text>
</comment>
<name>A0ABV8NLF2_9SPHI</name>
<protein>
    <submittedName>
        <fullName evidence="1">Uncharacterized protein</fullName>
    </submittedName>
</protein>
<dbReference type="EMBL" id="JBHSBY010000123">
    <property type="protein sequence ID" value="MFC4197629.1"/>
    <property type="molecule type" value="Genomic_DNA"/>
</dbReference>
<evidence type="ECO:0000313" key="1">
    <source>
        <dbReference type="EMBL" id="MFC4197629.1"/>
    </source>
</evidence>
<sequence>MIELDYFLKVDEYSTLVYQVIQFSAGEPWRVVADGILLGSLEKLDGKWRQLSGDDFSLELFSGVSALIDEQHFNDLPLQISSRWPNLISEVLCRSDQEYLVVCKAGINFRSFEGIFSRFVSGLLKDEWPVSFKVFNHDFSQDFSVTARPGIWKKNMAGWGY</sequence>
<proteinExistence type="predicted"/>
<dbReference type="RefSeq" id="WP_378961252.1">
    <property type="nucleotide sequence ID" value="NZ_JBHRXC010000016.1"/>
</dbReference>
<dbReference type="Proteomes" id="UP001595792">
    <property type="component" value="Unassembled WGS sequence"/>
</dbReference>
<evidence type="ECO:0000313" key="2">
    <source>
        <dbReference type="Proteomes" id="UP001595792"/>
    </source>
</evidence>
<reference evidence="2" key="1">
    <citation type="journal article" date="2019" name="Int. J. Syst. Evol. Microbiol.">
        <title>The Global Catalogue of Microorganisms (GCM) 10K type strain sequencing project: providing services to taxonomists for standard genome sequencing and annotation.</title>
        <authorList>
            <consortium name="The Broad Institute Genomics Platform"/>
            <consortium name="The Broad Institute Genome Sequencing Center for Infectious Disease"/>
            <person name="Wu L."/>
            <person name="Ma J."/>
        </authorList>
    </citation>
    <scope>NUCLEOTIDE SEQUENCE [LARGE SCALE GENOMIC DNA]</scope>
    <source>
        <strain evidence="2">CCM 8689</strain>
    </source>
</reference>
<keyword evidence="2" id="KW-1185">Reference proteome</keyword>
<gene>
    <name evidence="1" type="ORF">ACFOUY_13070</name>
</gene>
<organism evidence="1 2">
    <name type="scientific">Pedobacter jamesrossensis</name>
    <dbReference type="NCBI Taxonomy" id="1908238"/>
    <lineage>
        <taxon>Bacteria</taxon>
        <taxon>Pseudomonadati</taxon>
        <taxon>Bacteroidota</taxon>
        <taxon>Sphingobacteriia</taxon>
        <taxon>Sphingobacteriales</taxon>
        <taxon>Sphingobacteriaceae</taxon>
        <taxon>Pedobacter</taxon>
    </lineage>
</organism>
<accession>A0ABV8NLF2</accession>